<comment type="subunit">
    <text evidence="4 7">Homotetramer.</text>
</comment>
<dbReference type="EC" id="3.5.2.17" evidence="7"/>
<evidence type="ECO:0000256" key="7">
    <source>
        <dbReference type="RuleBase" id="RU361270"/>
    </source>
</evidence>
<evidence type="ECO:0000256" key="6">
    <source>
        <dbReference type="ARBA" id="ARBA00022801"/>
    </source>
</evidence>
<reference evidence="9" key="1">
    <citation type="submission" date="2014-03" db="EMBL/GenBank/DDBJ databases">
        <authorList>
            <person name="Casaregola S."/>
        </authorList>
    </citation>
    <scope>NUCLEOTIDE SEQUENCE [LARGE SCALE GENOMIC DNA]</scope>
    <source>
        <strain evidence="9">CLIB 918</strain>
    </source>
</reference>
<feature type="domain" description="Transthyretin/hydroxyisourate hydrolase" evidence="8">
    <location>
        <begin position="2"/>
        <end position="136"/>
    </location>
</feature>
<gene>
    <name evidence="9" type="ORF">BN980_GECA13s00626g</name>
</gene>
<comment type="catalytic activity">
    <reaction evidence="1 7">
        <text>5-hydroxyisourate + H2O = 5-hydroxy-2-oxo-4-ureido-2,5-dihydro-1H-imidazole-5-carboxylate + H(+)</text>
        <dbReference type="Rhea" id="RHEA:23736"/>
        <dbReference type="ChEBI" id="CHEBI:15377"/>
        <dbReference type="ChEBI" id="CHEBI:15378"/>
        <dbReference type="ChEBI" id="CHEBI:18072"/>
        <dbReference type="ChEBI" id="CHEBI:58639"/>
        <dbReference type="EC" id="3.5.2.17"/>
    </reaction>
</comment>
<evidence type="ECO:0000256" key="5">
    <source>
        <dbReference type="ARBA" id="ARBA00022631"/>
    </source>
</evidence>
<dbReference type="OrthoDB" id="10265230at2759"/>
<dbReference type="NCBIfam" id="TIGR02962">
    <property type="entry name" value="hdxy_isourate"/>
    <property type="match status" value="1"/>
</dbReference>
<dbReference type="PANTHER" id="PTHR10395:SF7">
    <property type="entry name" value="5-HYDROXYISOURATE HYDROLASE"/>
    <property type="match status" value="1"/>
</dbReference>
<dbReference type="GO" id="GO:0006144">
    <property type="term" value="P:purine nucleobase metabolic process"/>
    <property type="evidence" value="ECO:0007669"/>
    <property type="project" value="UniProtKB-KW"/>
</dbReference>
<dbReference type="Proteomes" id="UP000242525">
    <property type="component" value="Unassembled WGS sequence"/>
</dbReference>
<comment type="caution">
    <text evidence="9">The sequence shown here is derived from an EMBL/GenBank/DDBJ whole genome shotgun (WGS) entry which is preliminary data.</text>
</comment>
<dbReference type="PANTHER" id="PTHR10395">
    <property type="entry name" value="URICASE AND TRANSTHYRETIN-RELATED"/>
    <property type="match status" value="1"/>
</dbReference>
<sequence length="137" mass="15252">MASRHPITCHILDTTTGKPAANVNCTLFRIGEFDKDLSVSEPETLGTALTNSDGRIARWTLAGTSSDEGDLALVPGVYKIKFQTLEYFKREGSPVTGSDRTFFPFVEIMFIVENPPDKHYHIPLLLSNYSYSTYRGS</sequence>
<dbReference type="InterPro" id="IPR036817">
    <property type="entry name" value="Transthyretin/HIU_hydrolase_sf"/>
</dbReference>
<dbReference type="CDD" id="cd05822">
    <property type="entry name" value="TLP_HIUase"/>
    <property type="match status" value="1"/>
</dbReference>
<evidence type="ECO:0000256" key="2">
    <source>
        <dbReference type="ARBA" id="ARBA00002704"/>
    </source>
</evidence>
<dbReference type="GO" id="GO:0033971">
    <property type="term" value="F:hydroxyisourate hydrolase activity"/>
    <property type="evidence" value="ECO:0007669"/>
    <property type="project" value="UniProtKB-EC"/>
</dbReference>
<accession>A0A0J9XEJ3</accession>
<keyword evidence="6 7" id="KW-0378">Hydrolase</keyword>
<dbReference type="SMART" id="SM00095">
    <property type="entry name" value="TR_THY"/>
    <property type="match status" value="1"/>
</dbReference>
<evidence type="ECO:0000313" key="9">
    <source>
        <dbReference type="EMBL" id="CDO55945.1"/>
    </source>
</evidence>
<comment type="similarity">
    <text evidence="3 7">Belongs to the transthyretin family. 5-hydroxyisourate hydrolase subfamily.</text>
</comment>
<evidence type="ECO:0000259" key="8">
    <source>
        <dbReference type="SMART" id="SM00095"/>
    </source>
</evidence>
<evidence type="ECO:0000256" key="4">
    <source>
        <dbReference type="ARBA" id="ARBA00011881"/>
    </source>
</evidence>
<comment type="function">
    <text evidence="2">Catalyzes the hydrolysis of 5-hydroxyisourate (HIU) to 2-oxo-4-hydroxy-4-carboxy-5-ureidoimidazoline (OHCU).</text>
</comment>
<dbReference type="EMBL" id="CCBN010000013">
    <property type="protein sequence ID" value="CDO55945.1"/>
    <property type="molecule type" value="Genomic_DNA"/>
</dbReference>
<dbReference type="InterPro" id="IPR014306">
    <property type="entry name" value="Hydroxyisourate_hydrolase"/>
</dbReference>
<name>A0A0J9XEJ3_GEOCN</name>
<dbReference type="AlphaFoldDB" id="A0A0J9XEJ3"/>
<keyword evidence="5 7" id="KW-0659">Purine metabolism</keyword>
<organism evidence="9 10">
    <name type="scientific">Geotrichum candidum</name>
    <name type="common">Oospora lactis</name>
    <name type="synonym">Dipodascus geotrichum</name>
    <dbReference type="NCBI Taxonomy" id="1173061"/>
    <lineage>
        <taxon>Eukaryota</taxon>
        <taxon>Fungi</taxon>
        <taxon>Dikarya</taxon>
        <taxon>Ascomycota</taxon>
        <taxon>Saccharomycotina</taxon>
        <taxon>Dipodascomycetes</taxon>
        <taxon>Dipodascales</taxon>
        <taxon>Dipodascaceae</taxon>
        <taxon>Geotrichum</taxon>
    </lineage>
</organism>
<proteinExistence type="inferred from homology"/>
<dbReference type="Gene3D" id="2.60.40.180">
    <property type="entry name" value="Transthyretin/hydroxyisourate hydrolase domain"/>
    <property type="match status" value="1"/>
</dbReference>
<dbReference type="InterPro" id="IPR023416">
    <property type="entry name" value="Transthyretin/HIU_hydrolase_d"/>
</dbReference>
<keyword evidence="10" id="KW-1185">Reference proteome</keyword>
<dbReference type="SUPFAM" id="SSF49472">
    <property type="entry name" value="Transthyretin (synonym: prealbumin)"/>
    <property type="match status" value="1"/>
</dbReference>
<evidence type="ECO:0000256" key="3">
    <source>
        <dbReference type="ARBA" id="ARBA00009850"/>
    </source>
</evidence>
<evidence type="ECO:0000256" key="1">
    <source>
        <dbReference type="ARBA" id="ARBA00001043"/>
    </source>
</evidence>
<dbReference type="Pfam" id="PF00576">
    <property type="entry name" value="Transthyretin"/>
    <property type="match status" value="1"/>
</dbReference>
<dbReference type="STRING" id="1173061.A0A0J9XEJ3"/>
<evidence type="ECO:0000313" key="10">
    <source>
        <dbReference type="Proteomes" id="UP000242525"/>
    </source>
</evidence>
<protein>
    <recommendedName>
        <fullName evidence="7">5-hydroxyisourate hydrolase</fullName>
        <shortName evidence="7">HIU hydrolase</shortName>
        <shortName evidence="7">HIUHase</shortName>
        <ecNumber evidence="7">3.5.2.17</ecNumber>
    </recommendedName>
</protein>